<dbReference type="Pfam" id="PF13338">
    <property type="entry name" value="AbiEi_4"/>
    <property type="match status" value="1"/>
</dbReference>
<dbReference type="RefSeq" id="WP_163962569.1">
    <property type="nucleotide sequence ID" value="NZ_JAAGNX010000001.1"/>
</dbReference>
<name>A0A6B2LY44_9BACT</name>
<evidence type="ECO:0000313" key="3">
    <source>
        <dbReference type="Proteomes" id="UP000478417"/>
    </source>
</evidence>
<dbReference type="EMBL" id="JAAGNX010000001">
    <property type="protein sequence ID" value="NDV61538.1"/>
    <property type="molecule type" value="Genomic_DNA"/>
</dbReference>
<keyword evidence="3" id="KW-1185">Reference proteome</keyword>
<evidence type="ECO:0000259" key="1">
    <source>
        <dbReference type="Pfam" id="PF13338"/>
    </source>
</evidence>
<dbReference type="Proteomes" id="UP000478417">
    <property type="component" value="Unassembled WGS sequence"/>
</dbReference>
<comment type="caution">
    <text evidence="2">The sequence shown here is derived from an EMBL/GenBank/DDBJ whole genome shotgun (WGS) entry which is preliminary data.</text>
</comment>
<proteinExistence type="predicted"/>
<evidence type="ECO:0000313" key="2">
    <source>
        <dbReference type="EMBL" id="NDV61538.1"/>
    </source>
</evidence>
<sequence>MKSRLEELEQELKERGILRVADLVPMGFPKSYLSELEKRGKAIKQTRGVYMHSEADIPPHYSLALACQKVPGGVVCLLSALAYHEIGTQNPHEVWMAIDRKARMPKVDYPPIRIVRFSGSALEEGIEKIEGPFPIRVYNEAKTVADCFKYRNKFGLDVAVEALREGWRMKRITVKELDRYARICRVEKIITPYLEAIL</sequence>
<accession>A0A6B2LY44</accession>
<organism evidence="2 3">
    <name type="scientific">Oceanipulchritudo coccoides</name>
    <dbReference type="NCBI Taxonomy" id="2706888"/>
    <lineage>
        <taxon>Bacteria</taxon>
        <taxon>Pseudomonadati</taxon>
        <taxon>Verrucomicrobiota</taxon>
        <taxon>Opitutia</taxon>
        <taxon>Puniceicoccales</taxon>
        <taxon>Oceanipulchritudinaceae</taxon>
        <taxon>Oceanipulchritudo</taxon>
    </lineage>
</organism>
<gene>
    <name evidence="2" type="ORF">G0Q06_03665</name>
</gene>
<dbReference type="AlphaFoldDB" id="A0A6B2LY44"/>
<dbReference type="InterPro" id="IPR025159">
    <property type="entry name" value="AbiEi_N"/>
</dbReference>
<feature type="domain" description="AbiEi antitoxin N-terminal" evidence="1">
    <location>
        <begin position="7"/>
        <end position="51"/>
    </location>
</feature>
<reference evidence="2 3" key="1">
    <citation type="submission" date="2020-02" db="EMBL/GenBank/DDBJ databases">
        <title>Albibacoteraceae fam. nov., the first described family within the subdivision 4 Verrucomicrobia.</title>
        <authorList>
            <person name="Xi F."/>
        </authorList>
    </citation>
    <scope>NUCLEOTIDE SEQUENCE [LARGE SCALE GENOMIC DNA]</scope>
    <source>
        <strain evidence="2 3">CK1056</strain>
    </source>
</reference>
<protein>
    <submittedName>
        <fullName evidence="2">Transcriptional regulator</fullName>
    </submittedName>
</protein>